<evidence type="ECO:0000313" key="3">
    <source>
        <dbReference type="Proteomes" id="UP000230750"/>
    </source>
</evidence>
<feature type="region of interest" description="Disordered" evidence="1">
    <location>
        <begin position="56"/>
        <end position="86"/>
    </location>
</feature>
<feature type="compositionally biased region" description="Basic and acidic residues" evidence="1">
    <location>
        <begin position="62"/>
        <end position="86"/>
    </location>
</feature>
<feature type="non-terminal residue" evidence="2">
    <location>
        <position position="407"/>
    </location>
</feature>
<keyword evidence="3" id="KW-1185">Reference proteome</keyword>
<proteinExistence type="predicted"/>
<name>A0A2G8LIA6_STIJA</name>
<dbReference type="Proteomes" id="UP000230750">
    <property type="component" value="Unassembled WGS sequence"/>
</dbReference>
<evidence type="ECO:0000256" key="1">
    <source>
        <dbReference type="SAM" id="MobiDB-lite"/>
    </source>
</evidence>
<dbReference type="AlphaFoldDB" id="A0A2G8LIA6"/>
<sequence length="407" mass="47618">MAECLESTILMSKEEENKIDIVKAKYCREILRQEYFQEAEQAWKLSILRQGLSSAGKVNADAQKEKTGKDQPIKRGTETKDTSPHDVLSKWKDTFKAESSNKEFNFLLNESKVTLEELLKDEPIGKRHQKAGPEMSVAVSFSHCADKKALHQITLHQKNSIDEIKAAKTKTFPQSEDQNKEMQEWDSIAEWMEAVEVFHKYYLQISALEKLEVFQNAYLELKKCYVEAFVNAKDTMSQLQDLGESLKEFCLDARKAIFLLLHHTRIHCESTKSRTDFFYNNERKDLNDLLPNFSKQLRDEPDEEYWKEFYKNLQGGGTHFERLKECHELVSVMTTHQQTTIEKSDMSAHLNAFVDSINWDDINNCMRCKEVAYITKMNRALKSETAYLEKDVRKYILSYLDWNYFSQ</sequence>
<dbReference type="EMBL" id="MRZV01000069">
    <property type="protein sequence ID" value="PIK59979.1"/>
    <property type="molecule type" value="Genomic_DNA"/>
</dbReference>
<gene>
    <name evidence="2" type="ORF">BSL78_03134</name>
</gene>
<reference evidence="2 3" key="1">
    <citation type="journal article" date="2017" name="PLoS Biol.">
        <title>The sea cucumber genome provides insights into morphological evolution and visceral regeneration.</title>
        <authorList>
            <person name="Zhang X."/>
            <person name="Sun L."/>
            <person name="Yuan J."/>
            <person name="Sun Y."/>
            <person name="Gao Y."/>
            <person name="Zhang L."/>
            <person name="Li S."/>
            <person name="Dai H."/>
            <person name="Hamel J.F."/>
            <person name="Liu C."/>
            <person name="Yu Y."/>
            <person name="Liu S."/>
            <person name="Lin W."/>
            <person name="Guo K."/>
            <person name="Jin S."/>
            <person name="Xu P."/>
            <person name="Storey K.B."/>
            <person name="Huan P."/>
            <person name="Zhang T."/>
            <person name="Zhou Y."/>
            <person name="Zhang J."/>
            <person name="Lin C."/>
            <person name="Li X."/>
            <person name="Xing L."/>
            <person name="Huo D."/>
            <person name="Sun M."/>
            <person name="Wang L."/>
            <person name="Mercier A."/>
            <person name="Li F."/>
            <person name="Yang H."/>
            <person name="Xiang J."/>
        </authorList>
    </citation>
    <scope>NUCLEOTIDE SEQUENCE [LARGE SCALE GENOMIC DNA]</scope>
    <source>
        <strain evidence="2">Shaxun</strain>
        <tissue evidence="2">Muscle</tissue>
    </source>
</reference>
<protein>
    <submittedName>
        <fullName evidence="2">Uncharacterized protein</fullName>
    </submittedName>
</protein>
<comment type="caution">
    <text evidence="2">The sequence shown here is derived from an EMBL/GenBank/DDBJ whole genome shotgun (WGS) entry which is preliminary data.</text>
</comment>
<evidence type="ECO:0000313" key="2">
    <source>
        <dbReference type="EMBL" id="PIK59979.1"/>
    </source>
</evidence>
<organism evidence="2 3">
    <name type="scientific">Stichopus japonicus</name>
    <name type="common">Sea cucumber</name>
    <dbReference type="NCBI Taxonomy" id="307972"/>
    <lineage>
        <taxon>Eukaryota</taxon>
        <taxon>Metazoa</taxon>
        <taxon>Echinodermata</taxon>
        <taxon>Eleutherozoa</taxon>
        <taxon>Echinozoa</taxon>
        <taxon>Holothuroidea</taxon>
        <taxon>Aspidochirotacea</taxon>
        <taxon>Aspidochirotida</taxon>
        <taxon>Stichopodidae</taxon>
        <taxon>Apostichopus</taxon>
    </lineage>
</organism>
<accession>A0A2G8LIA6</accession>